<dbReference type="GO" id="GO:0005634">
    <property type="term" value="C:nucleus"/>
    <property type="evidence" value="ECO:0007669"/>
    <property type="project" value="UniProtKB-SubCell"/>
</dbReference>
<dbReference type="AlphaFoldDB" id="T0MGA1"/>
<dbReference type="GO" id="GO:0000428">
    <property type="term" value="C:DNA-directed RNA polymerase complex"/>
    <property type="evidence" value="ECO:0007669"/>
    <property type="project" value="UniProtKB-KW"/>
</dbReference>
<keyword evidence="3" id="KW-0804">Transcription</keyword>
<dbReference type="GO" id="GO:0000166">
    <property type="term" value="F:nucleotide binding"/>
    <property type="evidence" value="ECO:0007669"/>
    <property type="project" value="InterPro"/>
</dbReference>
<evidence type="ECO:0000313" key="3">
    <source>
        <dbReference type="EMBL" id="EQB60075.1"/>
    </source>
</evidence>
<gene>
    <name evidence="3" type="ORF">NAPIS_ORF02359</name>
</gene>
<comment type="subcellular location">
    <subcellularLocation>
        <location evidence="1">Nucleus</location>
    </subcellularLocation>
</comment>
<keyword evidence="2" id="KW-0539">Nucleus</keyword>
<keyword evidence="3" id="KW-0240">DNA-directed RNA polymerase</keyword>
<sequence length="83" mass="9993">MKPIKNEKFIKMYSTDKLHLFCKNGIEVDRMYLKNKGLSEFEIIQILNIKPTQIIDLQLVIEEMEERYNEDELNDILDFLNKI</sequence>
<dbReference type="Gene3D" id="1.20.1250.40">
    <property type="match status" value="1"/>
</dbReference>
<protein>
    <submittedName>
        <fullName evidence="3">Dna-directed rna polymerase ii 16kda polypeptide</fullName>
    </submittedName>
</protein>
<dbReference type="InterPro" id="IPR005574">
    <property type="entry name" value="Rpb4/RPC9"/>
</dbReference>
<dbReference type="VEuPathDB" id="MicrosporidiaDB:NAPIS_ORF02359"/>
<dbReference type="InterPro" id="IPR010997">
    <property type="entry name" value="HRDC-like_sf"/>
</dbReference>
<proteinExistence type="predicted"/>
<organism evidence="3 4">
    <name type="scientific">Vairimorpha apis BRL 01</name>
    <dbReference type="NCBI Taxonomy" id="1037528"/>
    <lineage>
        <taxon>Eukaryota</taxon>
        <taxon>Fungi</taxon>
        <taxon>Fungi incertae sedis</taxon>
        <taxon>Microsporidia</taxon>
        <taxon>Nosematidae</taxon>
        <taxon>Vairimorpha</taxon>
    </lineage>
</organism>
<name>T0MGA1_9MICR</name>
<keyword evidence="4" id="KW-1185">Reference proteome</keyword>
<dbReference type="OrthoDB" id="1746530at2759"/>
<dbReference type="InterPro" id="IPR038324">
    <property type="entry name" value="Rpb4/RPC9_sf"/>
</dbReference>
<evidence type="ECO:0000313" key="4">
    <source>
        <dbReference type="Proteomes" id="UP000053780"/>
    </source>
</evidence>
<dbReference type="GO" id="GO:0006352">
    <property type="term" value="P:DNA-templated transcription initiation"/>
    <property type="evidence" value="ECO:0007669"/>
    <property type="project" value="InterPro"/>
</dbReference>
<dbReference type="Proteomes" id="UP000053780">
    <property type="component" value="Unassembled WGS sequence"/>
</dbReference>
<dbReference type="SUPFAM" id="SSF47819">
    <property type="entry name" value="HRDC-like"/>
    <property type="match status" value="1"/>
</dbReference>
<dbReference type="EMBL" id="KE647332">
    <property type="protein sequence ID" value="EQB60075.1"/>
    <property type="molecule type" value="Genomic_DNA"/>
</dbReference>
<reference evidence="3 4" key="1">
    <citation type="journal article" date="2013" name="BMC Genomics">
        <title>Genome sequencing and comparative genomics of honey bee microsporidia, Nosema apis reveal novel insights into host-parasite interactions.</title>
        <authorList>
            <person name="Chen Yp."/>
            <person name="Pettis J.S."/>
            <person name="Zhao Y."/>
            <person name="Liu X."/>
            <person name="Tallon L.J."/>
            <person name="Sadzewicz L.D."/>
            <person name="Li R."/>
            <person name="Zheng H."/>
            <person name="Huang S."/>
            <person name="Zhang X."/>
            <person name="Hamilton M.C."/>
            <person name="Pernal S.F."/>
            <person name="Melathopoulos A.P."/>
            <person name="Yan X."/>
            <person name="Evans J.D."/>
        </authorList>
    </citation>
    <scope>NUCLEOTIDE SEQUENCE [LARGE SCALE GENOMIC DNA]</scope>
    <source>
        <strain evidence="3 4">BRL 01</strain>
    </source>
</reference>
<accession>T0MGA1</accession>
<evidence type="ECO:0000256" key="2">
    <source>
        <dbReference type="ARBA" id="ARBA00023242"/>
    </source>
</evidence>
<dbReference type="HOGENOM" id="CLU_2543145_0_0_1"/>
<dbReference type="Pfam" id="PF03874">
    <property type="entry name" value="RNA_pol_Rpb4"/>
    <property type="match status" value="1"/>
</dbReference>
<evidence type="ECO:0000256" key="1">
    <source>
        <dbReference type="ARBA" id="ARBA00004123"/>
    </source>
</evidence>